<protein>
    <submittedName>
        <fullName evidence="2">Uncharacterized protein</fullName>
    </submittedName>
</protein>
<evidence type="ECO:0000313" key="3">
    <source>
        <dbReference type="Proteomes" id="UP000615326"/>
    </source>
</evidence>
<keyword evidence="3" id="KW-1185">Reference proteome</keyword>
<keyword evidence="1" id="KW-0732">Signal</keyword>
<reference evidence="2 3" key="1">
    <citation type="journal article" date="2020" name="Int. J. Syst. Evol. Microbiol.">
        <title>Novel acetic acid bacteria from cider fermentations: Acetobacter conturbans sp. nov. and Acetobacter fallax sp. nov.</title>
        <authorList>
            <person name="Sombolestani A.S."/>
            <person name="Cleenwerck I."/>
            <person name="Cnockaert M."/>
            <person name="Borremans W."/>
            <person name="Wieme A.D."/>
            <person name="De Vuyst L."/>
            <person name="Vandamme P."/>
        </authorList>
    </citation>
    <scope>NUCLEOTIDE SEQUENCE [LARGE SCALE GENOMIC DNA]</scope>
    <source>
        <strain evidence="2 3">LMG 1637</strain>
    </source>
</reference>
<gene>
    <name evidence="2" type="ORF">GOB84_10100</name>
</gene>
<feature type="chain" id="PRO_5045578466" evidence="1">
    <location>
        <begin position="24"/>
        <end position="128"/>
    </location>
</feature>
<dbReference type="RefSeq" id="WP_173577424.1">
    <property type="nucleotide sequence ID" value="NZ_WOSW01000017.1"/>
</dbReference>
<dbReference type="Proteomes" id="UP000615326">
    <property type="component" value="Unassembled WGS sequence"/>
</dbReference>
<comment type="caution">
    <text evidence="2">The sequence shown here is derived from an EMBL/GenBank/DDBJ whole genome shotgun (WGS) entry which is preliminary data.</text>
</comment>
<name>A0ABX0KCP5_9PROT</name>
<evidence type="ECO:0000256" key="1">
    <source>
        <dbReference type="SAM" id="SignalP"/>
    </source>
</evidence>
<feature type="signal peptide" evidence="1">
    <location>
        <begin position="1"/>
        <end position="23"/>
    </location>
</feature>
<accession>A0ABX0KCP5</accession>
<dbReference type="EMBL" id="WOSW01000017">
    <property type="protein sequence ID" value="NHO32901.1"/>
    <property type="molecule type" value="Genomic_DNA"/>
</dbReference>
<evidence type="ECO:0000313" key="2">
    <source>
        <dbReference type="EMBL" id="NHO32901.1"/>
    </source>
</evidence>
<sequence>MRFPFEPVAAAIMLSSTIFSATAAPAAAAQVTGTYDNPTVPVYGTDYSKHGQLSATSLVGHPIIGRDNKSGMLKVQTDQGVVLVRAAAVQTNLTAAPPAETSCVQIISGSVDESANSTNNLGSSCSGR</sequence>
<organism evidence="2 3">
    <name type="scientific">Acetobacter fallax</name>
    <dbReference type="NCBI Taxonomy" id="1737473"/>
    <lineage>
        <taxon>Bacteria</taxon>
        <taxon>Pseudomonadati</taxon>
        <taxon>Pseudomonadota</taxon>
        <taxon>Alphaproteobacteria</taxon>
        <taxon>Acetobacterales</taxon>
        <taxon>Acetobacteraceae</taxon>
        <taxon>Acetobacter</taxon>
    </lineage>
</organism>
<proteinExistence type="predicted"/>